<dbReference type="EMBL" id="MT144221">
    <property type="protein sequence ID" value="QJA50853.1"/>
    <property type="molecule type" value="Genomic_DNA"/>
</dbReference>
<proteinExistence type="predicted"/>
<organism evidence="1">
    <name type="scientific">viral metagenome</name>
    <dbReference type="NCBI Taxonomy" id="1070528"/>
    <lineage>
        <taxon>unclassified sequences</taxon>
        <taxon>metagenomes</taxon>
        <taxon>organismal metagenomes</taxon>
    </lineage>
</organism>
<name>A0A6H1ZSE6_9ZZZZ</name>
<accession>A0A6H1ZSE6</accession>
<protein>
    <submittedName>
        <fullName evidence="1">Uncharacterized protein</fullName>
    </submittedName>
</protein>
<sequence>MTRHDELRKEIEYQLLAIKILKLECKEKVDACKQFITNFQLEIDTEDDYEIETTEDSLTKP</sequence>
<reference evidence="1" key="1">
    <citation type="submission" date="2020-03" db="EMBL/GenBank/DDBJ databases">
        <title>The deep terrestrial virosphere.</title>
        <authorList>
            <person name="Holmfeldt K."/>
            <person name="Nilsson E."/>
            <person name="Simone D."/>
            <person name="Lopez-Fernandez M."/>
            <person name="Wu X."/>
            <person name="de Brujin I."/>
            <person name="Lundin D."/>
            <person name="Andersson A."/>
            <person name="Bertilsson S."/>
            <person name="Dopson M."/>
        </authorList>
    </citation>
    <scope>NUCLEOTIDE SEQUENCE</scope>
    <source>
        <strain evidence="1">TM448A01913</strain>
    </source>
</reference>
<dbReference type="AlphaFoldDB" id="A0A6H1ZSE6"/>
<evidence type="ECO:0000313" key="1">
    <source>
        <dbReference type="EMBL" id="QJA50853.1"/>
    </source>
</evidence>
<gene>
    <name evidence="1" type="ORF">TM448A01913_0008</name>
</gene>